<dbReference type="InterPro" id="IPR011006">
    <property type="entry name" value="CheY-like_superfamily"/>
</dbReference>
<keyword evidence="2" id="KW-0805">Transcription regulation</keyword>
<evidence type="ECO:0000256" key="5">
    <source>
        <dbReference type="PROSITE-ProRule" id="PRU00169"/>
    </source>
</evidence>
<dbReference type="PANTHER" id="PTHR43214:SF24">
    <property type="entry name" value="TRANSCRIPTIONAL REGULATORY PROTEIN NARL-RELATED"/>
    <property type="match status" value="1"/>
</dbReference>
<evidence type="ECO:0000259" key="8">
    <source>
        <dbReference type="PROSITE" id="PS50110"/>
    </source>
</evidence>
<dbReference type="GO" id="GO:0003677">
    <property type="term" value="F:DNA binding"/>
    <property type="evidence" value="ECO:0007669"/>
    <property type="project" value="UniProtKB-KW"/>
</dbReference>
<name>A0A938YBU3_9ACTN</name>
<dbReference type="SMART" id="SM00448">
    <property type="entry name" value="REC"/>
    <property type="match status" value="1"/>
</dbReference>
<dbReference type="InterPro" id="IPR016032">
    <property type="entry name" value="Sig_transdc_resp-reg_C-effctor"/>
</dbReference>
<dbReference type="InterPro" id="IPR000792">
    <property type="entry name" value="Tscrpt_reg_LuxR_C"/>
</dbReference>
<evidence type="ECO:0000259" key="7">
    <source>
        <dbReference type="PROSITE" id="PS50043"/>
    </source>
</evidence>
<evidence type="ECO:0000313" key="9">
    <source>
        <dbReference type="EMBL" id="MBM9461475.1"/>
    </source>
</evidence>
<gene>
    <name evidence="9" type="ORF">JK386_16345</name>
</gene>
<sequence length="262" mass="28203">MPRRALRPQACQEAAESGLFAHNRGVDKKTIRVYLVDDHEIVRRGVANLLETDDEIQVVGQAGSASVALREILELRPDVAILDANLGDGTGVDICREMRAVDPTIKGMILTSYDDPDAISAAILAGASGYVLKRIEGNSLISGIKLVAGGHSLIDPTVASRVVEQMELQRKSLDVISDLTPQQRKIFFLIAEGMTNRQIAERLYLAEKTVKNHVTGLLSRLGLQHRTQAALLAVRLRGTESSTATALPSTPGPGIDAGRRVG</sequence>
<evidence type="ECO:0000313" key="10">
    <source>
        <dbReference type="Proteomes" id="UP000663791"/>
    </source>
</evidence>
<dbReference type="InterPro" id="IPR058245">
    <property type="entry name" value="NreC/VraR/RcsB-like_REC"/>
</dbReference>
<keyword evidence="1 5" id="KW-0597">Phosphoprotein</keyword>
<dbReference type="Pfam" id="PF00072">
    <property type="entry name" value="Response_reg"/>
    <property type="match status" value="1"/>
</dbReference>
<dbReference type="PANTHER" id="PTHR43214">
    <property type="entry name" value="TWO-COMPONENT RESPONSE REGULATOR"/>
    <property type="match status" value="1"/>
</dbReference>
<comment type="caution">
    <text evidence="9">The sequence shown here is derived from an EMBL/GenBank/DDBJ whole genome shotgun (WGS) entry which is preliminary data.</text>
</comment>
<dbReference type="CDD" id="cd17535">
    <property type="entry name" value="REC_NarL-like"/>
    <property type="match status" value="1"/>
</dbReference>
<feature type="modified residue" description="4-aspartylphosphate" evidence="5">
    <location>
        <position position="83"/>
    </location>
</feature>
<keyword evidence="10" id="KW-1185">Reference proteome</keyword>
<dbReference type="SUPFAM" id="SSF52172">
    <property type="entry name" value="CheY-like"/>
    <property type="match status" value="1"/>
</dbReference>
<dbReference type="Proteomes" id="UP000663791">
    <property type="component" value="Unassembled WGS sequence"/>
</dbReference>
<dbReference type="Pfam" id="PF00196">
    <property type="entry name" value="GerE"/>
    <property type="match status" value="1"/>
</dbReference>
<feature type="domain" description="HTH luxR-type" evidence="7">
    <location>
        <begin position="172"/>
        <end position="237"/>
    </location>
</feature>
<dbReference type="AlphaFoldDB" id="A0A938YBU3"/>
<keyword evidence="3" id="KW-0238">DNA-binding</keyword>
<dbReference type="Gene3D" id="3.40.50.2300">
    <property type="match status" value="1"/>
</dbReference>
<dbReference type="GO" id="GO:0006355">
    <property type="term" value="P:regulation of DNA-templated transcription"/>
    <property type="evidence" value="ECO:0007669"/>
    <property type="project" value="InterPro"/>
</dbReference>
<feature type="domain" description="Response regulatory" evidence="8">
    <location>
        <begin position="32"/>
        <end position="148"/>
    </location>
</feature>
<proteinExistence type="predicted"/>
<dbReference type="PRINTS" id="PR00038">
    <property type="entry name" value="HTHLUXR"/>
</dbReference>
<organism evidence="9 10">
    <name type="scientific">Nocardioides faecalis</name>
    <dbReference type="NCBI Taxonomy" id="2803858"/>
    <lineage>
        <taxon>Bacteria</taxon>
        <taxon>Bacillati</taxon>
        <taxon>Actinomycetota</taxon>
        <taxon>Actinomycetes</taxon>
        <taxon>Propionibacteriales</taxon>
        <taxon>Nocardioidaceae</taxon>
        <taxon>Nocardioides</taxon>
    </lineage>
</organism>
<reference evidence="9" key="1">
    <citation type="submission" date="2021-01" db="EMBL/GenBank/DDBJ databases">
        <title>Novel species in genus Nocardioides.</title>
        <authorList>
            <person name="Zhang G."/>
        </authorList>
    </citation>
    <scope>NUCLEOTIDE SEQUENCE</scope>
    <source>
        <strain evidence="9">Zg-536</strain>
    </source>
</reference>
<evidence type="ECO:0000256" key="2">
    <source>
        <dbReference type="ARBA" id="ARBA00023015"/>
    </source>
</evidence>
<evidence type="ECO:0000256" key="3">
    <source>
        <dbReference type="ARBA" id="ARBA00023125"/>
    </source>
</evidence>
<dbReference type="SMART" id="SM00421">
    <property type="entry name" value="HTH_LUXR"/>
    <property type="match status" value="1"/>
</dbReference>
<accession>A0A938YBU3</accession>
<dbReference type="InterPro" id="IPR001789">
    <property type="entry name" value="Sig_transdc_resp-reg_receiver"/>
</dbReference>
<protein>
    <submittedName>
        <fullName evidence="9">Response regulator transcription factor</fullName>
    </submittedName>
</protein>
<dbReference type="PROSITE" id="PS50110">
    <property type="entry name" value="RESPONSE_REGULATORY"/>
    <property type="match status" value="1"/>
</dbReference>
<dbReference type="CDD" id="cd06170">
    <property type="entry name" value="LuxR_C_like"/>
    <property type="match status" value="1"/>
</dbReference>
<dbReference type="PROSITE" id="PS50043">
    <property type="entry name" value="HTH_LUXR_2"/>
    <property type="match status" value="1"/>
</dbReference>
<evidence type="ECO:0000256" key="6">
    <source>
        <dbReference type="SAM" id="MobiDB-lite"/>
    </source>
</evidence>
<evidence type="ECO:0000256" key="1">
    <source>
        <dbReference type="ARBA" id="ARBA00022553"/>
    </source>
</evidence>
<dbReference type="EMBL" id="JAERTX010000017">
    <property type="protein sequence ID" value="MBM9461475.1"/>
    <property type="molecule type" value="Genomic_DNA"/>
</dbReference>
<dbReference type="GO" id="GO:0000160">
    <property type="term" value="P:phosphorelay signal transduction system"/>
    <property type="evidence" value="ECO:0007669"/>
    <property type="project" value="InterPro"/>
</dbReference>
<dbReference type="SUPFAM" id="SSF46894">
    <property type="entry name" value="C-terminal effector domain of the bipartite response regulators"/>
    <property type="match status" value="1"/>
</dbReference>
<keyword evidence="4" id="KW-0804">Transcription</keyword>
<feature type="region of interest" description="Disordered" evidence="6">
    <location>
        <begin position="242"/>
        <end position="262"/>
    </location>
</feature>
<dbReference type="InterPro" id="IPR039420">
    <property type="entry name" value="WalR-like"/>
</dbReference>
<evidence type="ECO:0000256" key="4">
    <source>
        <dbReference type="ARBA" id="ARBA00023163"/>
    </source>
</evidence>